<organism evidence="2 3">
    <name type="scientific">Vibrio rotiferianus</name>
    <dbReference type="NCBI Taxonomy" id="190895"/>
    <lineage>
        <taxon>Bacteria</taxon>
        <taxon>Pseudomonadati</taxon>
        <taxon>Pseudomonadota</taxon>
        <taxon>Gammaproteobacteria</taxon>
        <taxon>Vibrionales</taxon>
        <taxon>Vibrionaceae</taxon>
        <taxon>Vibrio</taxon>
    </lineage>
</organism>
<dbReference type="PANTHER" id="PTHR22916">
    <property type="entry name" value="GLYCOSYLTRANSFERASE"/>
    <property type="match status" value="1"/>
</dbReference>
<dbReference type="SUPFAM" id="SSF53448">
    <property type="entry name" value="Nucleotide-diphospho-sugar transferases"/>
    <property type="match status" value="2"/>
</dbReference>
<reference evidence="3" key="1">
    <citation type="submission" date="2019-07" db="EMBL/GenBank/DDBJ databases">
        <title>Complete Genome Sequences of Vibrion rotiferianus strain AM7.</title>
        <authorList>
            <person name="Miyazaki K."/>
            <person name="Wiseschart A."/>
            <person name="Pootanakit K."/>
            <person name="Ishimori K."/>
            <person name="Kitahara K."/>
        </authorList>
    </citation>
    <scope>NUCLEOTIDE SEQUENCE [LARGE SCALE GENOMIC DNA]</scope>
    <source>
        <strain evidence="3">AM7</strain>
    </source>
</reference>
<evidence type="ECO:0000313" key="2">
    <source>
        <dbReference type="EMBL" id="BBL87590.1"/>
    </source>
</evidence>
<dbReference type="Pfam" id="PF00535">
    <property type="entry name" value="Glycos_transf_2"/>
    <property type="match status" value="1"/>
</dbReference>
<gene>
    <name evidence="2" type="ORF">VroAM7_02430</name>
</gene>
<accession>A0A510I595</accession>
<dbReference type="Proteomes" id="UP000315115">
    <property type="component" value="Chromosome 1"/>
</dbReference>
<dbReference type="PANTHER" id="PTHR22916:SF3">
    <property type="entry name" value="UDP-GLCNAC:BETAGAL BETA-1,3-N-ACETYLGLUCOSAMINYLTRANSFERASE-LIKE PROTEIN 1"/>
    <property type="match status" value="1"/>
</dbReference>
<protein>
    <recommendedName>
        <fullName evidence="1">Glycosyltransferase 2-like domain-containing protein</fullName>
    </recommendedName>
</protein>
<name>A0A510I595_9VIBR</name>
<sequence>MERNPLVTVYITNYNYGAFLQDAIDSVLEQCYSNIEIIIIDDGSSDGSSRILDKYINHEKFQVILQNNKGLARTNNIALNMAKGKYIVRLDADDKFHPNAISNLLEGFSSPNIAMVFGDWNVVDESGEFLYTYKRHDFQKDVTLMDIPAHGACTMFNTEYLQSVGGYDEELRCQDGYELWFRIIDKFDVKNINKVIFDYRRHGDNLTGGEDRILSTRAKILSKVAKKKEVDKTKCFAFLPIRGSKVDSRSMPFNEINGSYVIDRVICDLIDSKQFDKIIVSTPDFGLQEYVRAKYVEKIVVHGRSFDSAKINSDLDELLYNYLNGEGDRLSHYDFGMIVGIDRPFNKPYLIQSAIDIAKIFNVDNVIGVRQNYEILFKHTGSSLKGINYDKNSLRLERDDIYQMVRGFNVFNVQRLIETGSIWGDVIGHVVFDQKSAFCLDSRLDLSLAEHLDKL</sequence>
<feature type="domain" description="Glycosyltransferase 2-like" evidence="1">
    <location>
        <begin position="8"/>
        <end position="135"/>
    </location>
</feature>
<evidence type="ECO:0000313" key="3">
    <source>
        <dbReference type="Proteomes" id="UP000315115"/>
    </source>
</evidence>
<proteinExistence type="predicted"/>
<dbReference type="InterPro" id="IPR001173">
    <property type="entry name" value="Glyco_trans_2-like"/>
</dbReference>
<dbReference type="RefSeq" id="WP_143691783.1">
    <property type="nucleotide sequence ID" value="NZ_AP019798.1"/>
</dbReference>
<evidence type="ECO:0000259" key="1">
    <source>
        <dbReference type="Pfam" id="PF00535"/>
    </source>
</evidence>
<dbReference type="GO" id="GO:0016758">
    <property type="term" value="F:hexosyltransferase activity"/>
    <property type="evidence" value="ECO:0007669"/>
    <property type="project" value="UniProtKB-ARBA"/>
</dbReference>
<dbReference type="EMBL" id="AP019798">
    <property type="protein sequence ID" value="BBL87590.1"/>
    <property type="molecule type" value="Genomic_DNA"/>
</dbReference>
<dbReference type="InterPro" id="IPR029044">
    <property type="entry name" value="Nucleotide-diphossugar_trans"/>
</dbReference>
<dbReference type="Gene3D" id="3.90.550.10">
    <property type="entry name" value="Spore Coat Polysaccharide Biosynthesis Protein SpsA, Chain A"/>
    <property type="match status" value="2"/>
</dbReference>
<dbReference type="AlphaFoldDB" id="A0A510I595"/>